<proteinExistence type="predicted"/>
<protein>
    <submittedName>
        <fullName evidence="2">Uncharacterized protein</fullName>
    </submittedName>
</protein>
<dbReference type="KEGG" id="plm:Plim_3069"/>
<accession>D5SST7</accession>
<dbReference type="STRING" id="521674.Plim_3069"/>
<dbReference type="EMBL" id="CP001744">
    <property type="protein sequence ID" value="ADG68888.1"/>
    <property type="molecule type" value="Genomic_DNA"/>
</dbReference>
<gene>
    <name evidence="2" type="ordered locus">Plim_3069</name>
</gene>
<name>D5SST7_PLAL2</name>
<dbReference type="HOGENOM" id="CLU_868364_0_0_0"/>
<evidence type="ECO:0000313" key="3">
    <source>
        <dbReference type="Proteomes" id="UP000002220"/>
    </source>
</evidence>
<dbReference type="Proteomes" id="UP000002220">
    <property type="component" value="Chromosome"/>
</dbReference>
<keyword evidence="3" id="KW-1185">Reference proteome</keyword>
<dbReference type="AlphaFoldDB" id="D5SST7"/>
<evidence type="ECO:0000256" key="1">
    <source>
        <dbReference type="SAM" id="MobiDB-lite"/>
    </source>
</evidence>
<feature type="region of interest" description="Disordered" evidence="1">
    <location>
        <begin position="72"/>
        <end position="116"/>
    </location>
</feature>
<reference evidence="2 3" key="1">
    <citation type="journal article" date="2010" name="Stand. Genomic Sci.">
        <title>Complete genome sequence of Planctomyces limnophilus type strain (Mu 290).</title>
        <authorList>
            <person name="Labutti K."/>
            <person name="Sikorski J."/>
            <person name="Schneider S."/>
            <person name="Nolan M."/>
            <person name="Lucas S."/>
            <person name="Glavina Del Rio T."/>
            <person name="Tice H."/>
            <person name="Cheng J.F."/>
            <person name="Goodwin L."/>
            <person name="Pitluck S."/>
            <person name="Liolios K."/>
            <person name="Ivanova N."/>
            <person name="Mavromatis K."/>
            <person name="Mikhailova N."/>
            <person name="Pati A."/>
            <person name="Chen A."/>
            <person name="Palaniappan K."/>
            <person name="Land M."/>
            <person name="Hauser L."/>
            <person name="Chang Y.J."/>
            <person name="Jeffries C.D."/>
            <person name="Tindall B.J."/>
            <person name="Rohde M."/>
            <person name="Goker M."/>
            <person name="Woyke T."/>
            <person name="Bristow J."/>
            <person name="Eisen J.A."/>
            <person name="Markowitz V."/>
            <person name="Hugenholtz P."/>
            <person name="Kyrpides N.C."/>
            <person name="Klenk H.P."/>
            <person name="Lapidus A."/>
        </authorList>
    </citation>
    <scope>NUCLEOTIDE SEQUENCE [LARGE SCALE GENOMIC DNA]</scope>
    <source>
        <strain evidence="3">ATCC 43296 / DSM 3776 / IFAM 1008 / 290</strain>
    </source>
</reference>
<feature type="compositionally biased region" description="Polar residues" evidence="1">
    <location>
        <begin position="97"/>
        <end position="113"/>
    </location>
</feature>
<evidence type="ECO:0000313" key="2">
    <source>
        <dbReference type="EMBL" id="ADG68888.1"/>
    </source>
</evidence>
<feature type="compositionally biased region" description="Pro residues" evidence="1">
    <location>
        <begin position="72"/>
        <end position="94"/>
    </location>
</feature>
<organism evidence="2 3">
    <name type="scientific">Planctopirus limnophila (strain ATCC 43296 / DSM 3776 / IFAM 1008 / Mu 290)</name>
    <name type="common">Planctomyces limnophilus</name>
    <dbReference type="NCBI Taxonomy" id="521674"/>
    <lineage>
        <taxon>Bacteria</taxon>
        <taxon>Pseudomonadati</taxon>
        <taxon>Planctomycetota</taxon>
        <taxon>Planctomycetia</taxon>
        <taxon>Planctomycetales</taxon>
        <taxon>Planctomycetaceae</taxon>
        <taxon>Planctopirus</taxon>
    </lineage>
</organism>
<sequence>MCQRHRRFWLACDRFACARPKPIDSTRTQFKPTPNFLLTHFRPHPFNPGRHPWRPVSFPLPFPFLSSQFPPHPPRTKPIPNPFSPNPSPTPFPKASPMTTRTVETPNPATPSASFPLVPLLKPASGNLTLTATVYRDSGDDTPTLVTVKNQTGATLGSTTLTTPPGNLTANISIPATAIQTCQVKPTIECTPEPPVLTSCCEQPIPRTLTVTTEITGDTSNVGGTYKIKYRPESTFYAPAEWWSEPSAGGDCQDVVLLCSPSWASDELRLVVQGTCDRGTYFDNEVTVVSCSPLLIEFTFTATGIYSPEENMVVTGTITE</sequence>